<dbReference type="Gene3D" id="3.80.10.10">
    <property type="entry name" value="Ribonuclease Inhibitor"/>
    <property type="match status" value="2"/>
</dbReference>
<dbReference type="VEuPathDB" id="TrichDB:TVAG_173680"/>
<dbReference type="Proteomes" id="UP000001542">
    <property type="component" value="Unassembled WGS sequence"/>
</dbReference>
<dbReference type="AlphaFoldDB" id="A2EVJ0"/>
<name>A2EVJ0_TRIV3</name>
<evidence type="ECO:0000256" key="1">
    <source>
        <dbReference type="SAM" id="Phobius"/>
    </source>
</evidence>
<evidence type="ECO:0000313" key="2">
    <source>
        <dbReference type="EMBL" id="EAY03322.1"/>
    </source>
</evidence>
<gene>
    <name evidence="2" type="ORF">TVAG_173680</name>
</gene>
<reference evidence="2" key="2">
    <citation type="journal article" date="2007" name="Science">
        <title>Draft genome sequence of the sexually transmitted pathogen Trichomonas vaginalis.</title>
        <authorList>
            <person name="Carlton J.M."/>
            <person name="Hirt R.P."/>
            <person name="Silva J.C."/>
            <person name="Delcher A.L."/>
            <person name="Schatz M."/>
            <person name="Zhao Q."/>
            <person name="Wortman J.R."/>
            <person name="Bidwell S.L."/>
            <person name="Alsmark U.C.M."/>
            <person name="Besteiro S."/>
            <person name="Sicheritz-Ponten T."/>
            <person name="Noel C.J."/>
            <person name="Dacks J.B."/>
            <person name="Foster P.G."/>
            <person name="Simillion C."/>
            <person name="Van de Peer Y."/>
            <person name="Miranda-Saavedra D."/>
            <person name="Barton G.J."/>
            <person name="Westrop G.D."/>
            <person name="Mueller S."/>
            <person name="Dessi D."/>
            <person name="Fiori P.L."/>
            <person name="Ren Q."/>
            <person name="Paulsen I."/>
            <person name="Zhang H."/>
            <person name="Bastida-Corcuera F.D."/>
            <person name="Simoes-Barbosa A."/>
            <person name="Brown M.T."/>
            <person name="Hayes R.D."/>
            <person name="Mukherjee M."/>
            <person name="Okumura C.Y."/>
            <person name="Schneider R."/>
            <person name="Smith A.J."/>
            <person name="Vanacova S."/>
            <person name="Villalvazo M."/>
            <person name="Haas B.J."/>
            <person name="Pertea M."/>
            <person name="Feldblyum T.V."/>
            <person name="Utterback T.R."/>
            <person name="Shu C.L."/>
            <person name="Osoegawa K."/>
            <person name="de Jong P.J."/>
            <person name="Hrdy I."/>
            <person name="Horvathova L."/>
            <person name="Zubacova Z."/>
            <person name="Dolezal P."/>
            <person name="Malik S.B."/>
            <person name="Logsdon J.M. Jr."/>
            <person name="Henze K."/>
            <person name="Gupta A."/>
            <person name="Wang C.C."/>
            <person name="Dunne R.L."/>
            <person name="Upcroft J.A."/>
            <person name="Upcroft P."/>
            <person name="White O."/>
            <person name="Salzberg S.L."/>
            <person name="Tang P."/>
            <person name="Chiu C.-H."/>
            <person name="Lee Y.-S."/>
            <person name="Embley T.M."/>
            <person name="Coombs G.H."/>
            <person name="Mottram J.C."/>
            <person name="Tachezy J."/>
            <person name="Fraser-Liggett C.M."/>
            <person name="Johnson P.J."/>
        </authorList>
    </citation>
    <scope>NUCLEOTIDE SEQUENCE [LARGE SCALE GENOMIC DNA]</scope>
    <source>
        <strain evidence="2">G3</strain>
    </source>
</reference>
<dbReference type="RefSeq" id="XP_001315545.1">
    <property type="nucleotide sequence ID" value="XM_001315510.1"/>
</dbReference>
<sequence length="672" mass="75971">MFLSLLCLGKIEYQLHAYVDGQYCEGDNFTHMSFLCPFLPFQVRNVTIIKGDLEIDQINNSVLPQVSYVYIAPESFTGMIPKDFMIFYQYIETFIADGVTAIGENAFLTCSNLKTISFQNVEILNNNCLRELRIQDFSFPKCKFVGNYVFDDNPSIKSLYLPVCTEIGIIANPNQNFTKIYAPLLEKHTNITVGHIDEFTFGSSYLNSNLSLNLTFTVTNFVLTSIKSVKKDDFVGIDFVKISMPKVETISEETFSGKSVEEISAPNCNLVGQNALSNCAKLTKIKLEKVTTLKKQDLSGKIINELVLLNLESYEDFSCQEIENLTLGKNIDFLSNSKFSVKKITLLDIDEITEESFNDVSVTEEVILRDTTKIGPKTFSSFKKLTNVKGPKVTSIGQECFAFCSNLESVSFDLLDLVPKDTFSHCTNLKSISLPYVSILEENCFSFCFSLTEISFPNLRTIHDKAFMNDKNLMKLDAPNVEETGIEILSNCEKLKSIEFSKLKVLKNGTFCQCMSLSEVSLSSVTKFEGDYHFYKCSSLTKLLLTSLETVNVLSTNIFVGCNNLTKIKFGNKIPVKFNETIEFNGTEIEFNSSNVWKDIQDDGYYKITGLLIWHGYNTQYYSKIRLAGFIIMIICIVAIAAFIVYFCVRKIITKNIDNHITSYLLTTNQMI</sequence>
<organism evidence="2 3">
    <name type="scientific">Trichomonas vaginalis (strain ATCC PRA-98 / G3)</name>
    <dbReference type="NCBI Taxonomy" id="412133"/>
    <lineage>
        <taxon>Eukaryota</taxon>
        <taxon>Metamonada</taxon>
        <taxon>Parabasalia</taxon>
        <taxon>Trichomonadida</taxon>
        <taxon>Trichomonadidae</taxon>
        <taxon>Trichomonas</taxon>
    </lineage>
</organism>
<evidence type="ECO:0000313" key="3">
    <source>
        <dbReference type="Proteomes" id="UP000001542"/>
    </source>
</evidence>
<feature type="transmembrane region" description="Helical" evidence="1">
    <location>
        <begin position="627"/>
        <end position="649"/>
    </location>
</feature>
<dbReference type="VEuPathDB" id="TrichDB:TVAGG3_0827370"/>
<keyword evidence="1" id="KW-0472">Membrane</keyword>
<reference evidence="2" key="1">
    <citation type="submission" date="2006-10" db="EMBL/GenBank/DDBJ databases">
        <authorList>
            <person name="Amadeo P."/>
            <person name="Zhao Q."/>
            <person name="Wortman J."/>
            <person name="Fraser-Liggett C."/>
            <person name="Carlton J."/>
        </authorList>
    </citation>
    <scope>NUCLEOTIDE SEQUENCE</scope>
    <source>
        <strain evidence="2">G3</strain>
    </source>
</reference>
<dbReference type="Pfam" id="PF13306">
    <property type="entry name" value="LRR_5"/>
    <property type="match status" value="3"/>
</dbReference>
<dbReference type="KEGG" id="tva:4761167"/>
<dbReference type="InterPro" id="IPR053139">
    <property type="entry name" value="Surface_bspA-like"/>
</dbReference>
<protein>
    <submittedName>
        <fullName evidence="2">Surface antigen BspA-like</fullName>
    </submittedName>
</protein>
<keyword evidence="1" id="KW-0812">Transmembrane</keyword>
<accession>A2EVJ0</accession>
<dbReference type="InParanoid" id="A2EVJ0"/>
<dbReference type="SUPFAM" id="SSF52058">
    <property type="entry name" value="L domain-like"/>
    <property type="match status" value="2"/>
</dbReference>
<keyword evidence="3" id="KW-1185">Reference proteome</keyword>
<dbReference type="PANTHER" id="PTHR45661:SF3">
    <property type="entry name" value="IG-LIKE DOMAIN-CONTAINING PROTEIN"/>
    <property type="match status" value="1"/>
</dbReference>
<dbReference type="OrthoDB" id="2013775at2759"/>
<dbReference type="PANTHER" id="PTHR45661">
    <property type="entry name" value="SURFACE ANTIGEN"/>
    <property type="match status" value="1"/>
</dbReference>
<keyword evidence="1" id="KW-1133">Transmembrane helix</keyword>
<proteinExistence type="predicted"/>
<dbReference type="EMBL" id="DS113508">
    <property type="protein sequence ID" value="EAY03322.1"/>
    <property type="molecule type" value="Genomic_DNA"/>
</dbReference>
<dbReference type="InterPro" id="IPR032675">
    <property type="entry name" value="LRR_dom_sf"/>
</dbReference>
<dbReference type="InterPro" id="IPR026906">
    <property type="entry name" value="LRR_5"/>
</dbReference>
<dbReference type="SMR" id="A2EVJ0"/>